<dbReference type="CDD" id="cd08422">
    <property type="entry name" value="PBP2_CrgA_like"/>
    <property type="match status" value="1"/>
</dbReference>
<dbReference type="Gene3D" id="3.40.190.290">
    <property type="match status" value="1"/>
</dbReference>
<keyword evidence="3" id="KW-0238">DNA-binding</keyword>
<reference evidence="6 7" key="1">
    <citation type="submission" date="2021-02" db="EMBL/GenBank/DDBJ databases">
        <authorList>
            <person name="Park J.-S."/>
        </authorList>
    </citation>
    <scope>NUCLEOTIDE SEQUENCE [LARGE SCALE GENOMIC DNA]</scope>
    <source>
        <strain evidence="6 7">188UL20-2</strain>
    </source>
</reference>
<evidence type="ECO:0000313" key="6">
    <source>
        <dbReference type="EMBL" id="MBM7037987.1"/>
    </source>
</evidence>
<evidence type="ECO:0000256" key="2">
    <source>
        <dbReference type="ARBA" id="ARBA00023015"/>
    </source>
</evidence>
<evidence type="ECO:0000256" key="3">
    <source>
        <dbReference type="ARBA" id="ARBA00023125"/>
    </source>
</evidence>
<dbReference type="InterPro" id="IPR058163">
    <property type="entry name" value="LysR-type_TF_proteobact-type"/>
</dbReference>
<proteinExistence type="inferred from homology"/>
<evidence type="ECO:0000256" key="1">
    <source>
        <dbReference type="ARBA" id="ARBA00009437"/>
    </source>
</evidence>
<evidence type="ECO:0000256" key="4">
    <source>
        <dbReference type="ARBA" id="ARBA00023163"/>
    </source>
</evidence>
<keyword evidence="2" id="KW-0805">Transcription regulation</keyword>
<dbReference type="InterPro" id="IPR036388">
    <property type="entry name" value="WH-like_DNA-bd_sf"/>
</dbReference>
<dbReference type="PROSITE" id="PS50931">
    <property type="entry name" value="HTH_LYSR"/>
    <property type="match status" value="1"/>
</dbReference>
<dbReference type="SUPFAM" id="SSF53850">
    <property type="entry name" value="Periplasmic binding protein-like II"/>
    <property type="match status" value="1"/>
</dbReference>
<dbReference type="SUPFAM" id="SSF46785">
    <property type="entry name" value="Winged helix' DNA-binding domain"/>
    <property type="match status" value="1"/>
</dbReference>
<comment type="caution">
    <text evidence="6">The sequence shown here is derived from an EMBL/GenBank/DDBJ whole genome shotgun (WGS) entry which is preliminary data.</text>
</comment>
<dbReference type="EMBL" id="JAFEUM010000007">
    <property type="protein sequence ID" value="MBM7037987.1"/>
    <property type="molecule type" value="Genomic_DNA"/>
</dbReference>
<dbReference type="InterPro" id="IPR000847">
    <property type="entry name" value="LysR_HTH_N"/>
</dbReference>
<dbReference type="Gene3D" id="1.10.10.10">
    <property type="entry name" value="Winged helix-like DNA-binding domain superfamily/Winged helix DNA-binding domain"/>
    <property type="match status" value="1"/>
</dbReference>
<sequence>MHHKKIERLLLFVEVARQLSFTKAAENLEMSRGYLSTQIKQLETELGYPLLIRSTRTVRLTAQGEQIKQGMEGIKQDLLHIERTIDYENTAIEGEIRFTAPLQLAQSVLAQMCAEFTQLHPRVTFVIECSYNSYNLVKDNFDCAFRATQTPPQNLVAKHLFAYQRVLVASPSYLQKNEPIYTPQQLAHHQCITGQGVERWSFSGEEVDVQGWLTINENHIIKQQAIEGKGLMMAPDYYVEKEIQQGQLVQVLNEHHIWNNDVYLLYPPMVKRSNKLNAFIEFAQRYFS</sequence>
<keyword evidence="7" id="KW-1185">Reference proteome</keyword>
<dbReference type="RefSeq" id="WP_205159474.1">
    <property type="nucleotide sequence ID" value="NZ_JAFEUM010000007.1"/>
</dbReference>
<accession>A0ABS2HN37</accession>
<comment type="similarity">
    <text evidence="1">Belongs to the LysR transcriptional regulatory family.</text>
</comment>
<keyword evidence="4" id="KW-0804">Transcription</keyword>
<gene>
    <name evidence="6" type="ORF">JQC93_16455</name>
</gene>
<dbReference type="Pfam" id="PF00126">
    <property type="entry name" value="HTH_1"/>
    <property type="match status" value="1"/>
</dbReference>
<dbReference type="Pfam" id="PF03466">
    <property type="entry name" value="LysR_substrate"/>
    <property type="match status" value="1"/>
</dbReference>
<dbReference type="Proteomes" id="UP000809621">
    <property type="component" value="Unassembled WGS sequence"/>
</dbReference>
<dbReference type="PANTHER" id="PTHR30537:SF5">
    <property type="entry name" value="HTH-TYPE TRANSCRIPTIONAL ACTIVATOR TTDR-RELATED"/>
    <property type="match status" value="1"/>
</dbReference>
<evidence type="ECO:0000259" key="5">
    <source>
        <dbReference type="PROSITE" id="PS50931"/>
    </source>
</evidence>
<evidence type="ECO:0000313" key="7">
    <source>
        <dbReference type="Proteomes" id="UP000809621"/>
    </source>
</evidence>
<organism evidence="6 7">
    <name type="scientific">Vibrio ulleungensis</name>
    <dbReference type="NCBI Taxonomy" id="2807619"/>
    <lineage>
        <taxon>Bacteria</taxon>
        <taxon>Pseudomonadati</taxon>
        <taxon>Pseudomonadota</taxon>
        <taxon>Gammaproteobacteria</taxon>
        <taxon>Vibrionales</taxon>
        <taxon>Vibrionaceae</taxon>
        <taxon>Vibrio</taxon>
    </lineage>
</organism>
<feature type="domain" description="HTH lysR-type" evidence="5">
    <location>
        <begin position="1"/>
        <end position="61"/>
    </location>
</feature>
<dbReference type="InterPro" id="IPR005119">
    <property type="entry name" value="LysR_subst-bd"/>
</dbReference>
<dbReference type="PRINTS" id="PR00039">
    <property type="entry name" value="HTHLYSR"/>
</dbReference>
<dbReference type="InterPro" id="IPR036390">
    <property type="entry name" value="WH_DNA-bd_sf"/>
</dbReference>
<name>A0ABS2HN37_9VIBR</name>
<protein>
    <submittedName>
        <fullName evidence="6">LysR family transcriptional regulator</fullName>
    </submittedName>
</protein>
<dbReference type="PANTHER" id="PTHR30537">
    <property type="entry name" value="HTH-TYPE TRANSCRIPTIONAL REGULATOR"/>
    <property type="match status" value="1"/>
</dbReference>